<dbReference type="PANTHER" id="PTHR47354:SF5">
    <property type="entry name" value="PROTEIN RFBI"/>
    <property type="match status" value="1"/>
</dbReference>
<keyword evidence="3" id="KW-0411">Iron-sulfur</keyword>
<dbReference type="RefSeq" id="WP_145859439.1">
    <property type="nucleotide sequence ID" value="NZ_RPFW01000007.1"/>
</dbReference>
<dbReference type="InterPro" id="IPR001709">
    <property type="entry name" value="Flavoprot_Pyr_Nucl_cyt_Rdtase"/>
</dbReference>
<dbReference type="InterPro" id="IPR017927">
    <property type="entry name" value="FAD-bd_FR_type"/>
</dbReference>
<dbReference type="Pfam" id="PF00175">
    <property type="entry name" value="NAD_binding_1"/>
    <property type="match status" value="1"/>
</dbReference>
<dbReference type="PROSITE" id="PS51384">
    <property type="entry name" value="FAD_FR"/>
    <property type="match status" value="1"/>
</dbReference>
<comment type="cofactor">
    <cofactor evidence="1">
        <name>FAD</name>
        <dbReference type="ChEBI" id="CHEBI:57692"/>
    </cofactor>
</comment>
<dbReference type="Proteomes" id="UP000460272">
    <property type="component" value="Unassembled WGS sequence"/>
</dbReference>
<protein>
    <submittedName>
        <fullName evidence="5">Oxidoreductase</fullName>
    </submittedName>
</protein>
<keyword evidence="2" id="KW-0001">2Fe-2S</keyword>
<reference evidence="5 6" key="1">
    <citation type="submission" date="2018-11" db="EMBL/GenBank/DDBJ databases">
        <title>Trebonia kvetii gen.nov., sp.nov., a novel acidophilic actinobacterium, and proposal of the new actinobacterial family Treboniaceae fam. nov.</title>
        <authorList>
            <person name="Rapoport D."/>
            <person name="Sagova-Mareckova M."/>
            <person name="Sedlacek I."/>
            <person name="Provaznik J."/>
            <person name="Kralova S."/>
            <person name="Pavlinic D."/>
            <person name="Benes V."/>
            <person name="Kopecky J."/>
        </authorList>
    </citation>
    <scope>NUCLEOTIDE SEQUENCE [LARGE SCALE GENOMIC DNA]</scope>
    <source>
        <strain evidence="5 6">15Tr583</strain>
    </source>
</reference>
<dbReference type="PRINTS" id="PR00406">
    <property type="entry name" value="CYTB5RDTASE"/>
</dbReference>
<comment type="caution">
    <text evidence="5">The sequence shown here is derived from an EMBL/GenBank/DDBJ whole genome shotgun (WGS) entry which is preliminary data.</text>
</comment>
<keyword evidence="2" id="KW-0479">Metal-binding</keyword>
<evidence type="ECO:0000313" key="6">
    <source>
        <dbReference type="Proteomes" id="UP000460272"/>
    </source>
</evidence>
<dbReference type="InterPro" id="IPR017938">
    <property type="entry name" value="Riboflavin_synthase-like_b-brl"/>
</dbReference>
<dbReference type="SUPFAM" id="SSF52343">
    <property type="entry name" value="Ferredoxin reductase-like, C-terminal NADP-linked domain"/>
    <property type="match status" value="1"/>
</dbReference>
<dbReference type="PANTHER" id="PTHR47354">
    <property type="entry name" value="NADH OXIDOREDUCTASE HCR"/>
    <property type="match status" value="1"/>
</dbReference>
<dbReference type="InterPro" id="IPR008333">
    <property type="entry name" value="Cbr1-like_FAD-bd_dom"/>
</dbReference>
<dbReference type="Gene3D" id="2.40.30.10">
    <property type="entry name" value="Translation factors"/>
    <property type="match status" value="1"/>
</dbReference>
<evidence type="ECO:0000259" key="4">
    <source>
        <dbReference type="PROSITE" id="PS51384"/>
    </source>
</evidence>
<dbReference type="InterPro" id="IPR050415">
    <property type="entry name" value="MRET"/>
</dbReference>
<organism evidence="5 6">
    <name type="scientific">Trebonia kvetii</name>
    <dbReference type="NCBI Taxonomy" id="2480626"/>
    <lineage>
        <taxon>Bacteria</taxon>
        <taxon>Bacillati</taxon>
        <taxon>Actinomycetota</taxon>
        <taxon>Actinomycetes</taxon>
        <taxon>Streptosporangiales</taxon>
        <taxon>Treboniaceae</taxon>
        <taxon>Trebonia</taxon>
    </lineage>
</organism>
<evidence type="ECO:0000313" key="5">
    <source>
        <dbReference type="EMBL" id="TVZ01121.1"/>
    </source>
</evidence>
<dbReference type="Pfam" id="PF00970">
    <property type="entry name" value="FAD_binding_6"/>
    <property type="match status" value="1"/>
</dbReference>
<dbReference type="PRINTS" id="PR00371">
    <property type="entry name" value="FPNCR"/>
</dbReference>
<dbReference type="GO" id="GO:0051537">
    <property type="term" value="F:2 iron, 2 sulfur cluster binding"/>
    <property type="evidence" value="ECO:0007669"/>
    <property type="project" value="UniProtKB-KW"/>
</dbReference>
<dbReference type="CDD" id="cd06217">
    <property type="entry name" value="FNR_iron_sulfur_binding_3"/>
    <property type="match status" value="1"/>
</dbReference>
<dbReference type="InterPro" id="IPR039261">
    <property type="entry name" value="FNR_nucleotide-bd"/>
</dbReference>
<dbReference type="SUPFAM" id="SSF63380">
    <property type="entry name" value="Riboflavin synthase domain-like"/>
    <property type="match status" value="1"/>
</dbReference>
<dbReference type="OrthoDB" id="5179582at2"/>
<evidence type="ECO:0000256" key="3">
    <source>
        <dbReference type="ARBA" id="ARBA00023014"/>
    </source>
</evidence>
<evidence type="ECO:0000256" key="2">
    <source>
        <dbReference type="ARBA" id="ARBA00022714"/>
    </source>
</evidence>
<dbReference type="GO" id="GO:0016491">
    <property type="term" value="F:oxidoreductase activity"/>
    <property type="evidence" value="ECO:0007669"/>
    <property type="project" value="InterPro"/>
</dbReference>
<sequence>MARTAVSGRLSWLVATVKETRDETATARTLSLDVPGWPGHLAGQHVTAKLTAAEGYSTQRDYSIASAPEPDRFELTVQRLADGEVSPYLTGEARPGDQLEVRGPIGGWFAWQAADQRPLLLLAGGSGVVPLMSMIRTHAEAGSQVPVRLIYSARTPADVIYQSELSERVRVSPLTVSYLYTRTLYRPASAPCDTPAAPGPGGGRVLRRYGDRLDASSLAEVAFSPRENPAIFVCGPSGFVEAASDLLVAAGHLPGVIKTERFGPTS</sequence>
<accession>A0A6P2BRR1</accession>
<dbReference type="EMBL" id="RPFW01000007">
    <property type="protein sequence ID" value="TVZ01121.1"/>
    <property type="molecule type" value="Genomic_DNA"/>
</dbReference>
<keyword evidence="6" id="KW-1185">Reference proteome</keyword>
<feature type="domain" description="FAD-binding FR-type" evidence="4">
    <location>
        <begin position="10"/>
        <end position="111"/>
    </location>
</feature>
<keyword evidence="2" id="KW-0408">Iron</keyword>
<evidence type="ECO:0000256" key="1">
    <source>
        <dbReference type="ARBA" id="ARBA00001974"/>
    </source>
</evidence>
<proteinExistence type="predicted"/>
<dbReference type="AlphaFoldDB" id="A0A6P2BRR1"/>
<gene>
    <name evidence="5" type="ORF">EAS64_33035</name>
</gene>
<dbReference type="Gene3D" id="3.40.50.80">
    <property type="entry name" value="Nucleotide-binding domain of ferredoxin-NADP reductase (FNR) module"/>
    <property type="match status" value="1"/>
</dbReference>
<name>A0A6P2BRR1_9ACTN</name>
<dbReference type="InterPro" id="IPR001433">
    <property type="entry name" value="OxRdtase_FAD/NAD-bd"/>
</dbReference>